<dbReference type="InterPro" id="IPR004364">
    <property type="entry name" value="Aa-tRNA-synt_II"/>
</dbReference>
<organism evidence="9 10">
    <name type="scientific">Lactobacillus bombicola</name>
    <dbReference type="NCBI Taxonomy" id="1505723"/>
    <lineage>
        <taxon>Bacteria</taxon>
        <taxon>Bacillati</taxon>
        <taxon>Bacillota</taxon>
        <taxon>Bacilli</taxon>
        <taxon>Lactobacillales</taxon>
        <taxon>Lactobacillaceae</taxon>
        <taxon>Lactobacillus</taxon>
    </lineage>
</organism>
<keyword evidence="2 7" id="KW-0436">Ligase</keyword>
<dbReference type="CDD" id="cd00776">
    <property type="entry name" value="AsxRS_core"/>
    <property type="match status" value="1"/>
</dbReference>
<dbReference type="InterPro" id="IPR012340">
    <property type="entry name" value="NA-bd_OB-fold"/>
</dbReference>
<dbReference type="Pfam" id="PF00152">
    <property type="entry name" value="tRNA-synt_2"/>
    <property type="match status" value="1"/>
</dbReference>
<dbReference type="InterPro" id="IPR006195">
    <property type="entry name" value="aa-tRNA-synth_II"/>
</dbReference>
<keyword evidence="6 7" id="KW-0030">Aminoacyl-tRNA synthetase</keyword>
<keyword evidence="7" id="KW-0963">Cytoplasm</keyword>
<evidence type="ECO:0000256" key="7">
    <source>
        <dbReference type="HAMAP-Rule" id="MF_00534"/>
    </source>
</evidence>
<name>A0A1I1R4K1_9LACO</name>
<evidence type="ECO:0000256" key="6">
    <source>
        <dbReference type="ARBA" id="ARBA00023146"/>
    </source>
</evidence>
<comment type="catalytic activity">
    <reaction evidence="7">
        <text>tRNA(Asn) + L-asparagine + ATP = L-asparaginyl-tRNA(Asn) + AMP + diphosphate + H(+)</text>
        <dbReference type="Rhea" id="RHEA:11180"/>
        <dbReference type="Rhea" id="RHEA-COMP:9659"/>
        <dbReference type="Rhea" id="RHEA-COMP:9674"/>
        <dbReference type="ChEBI" id="CHEBI:15378"/>
        <dbReference type="ChEBI" id="CHEBI:30616"/>
        <dbReference type="ChEBI" id="CHEBI:33019"/>
        <dbReference type="ChEBI" id="CHEBI:58048"/>
        <dbReference type="ChEBI" id="CHEBI:78442"/>
        <dbReference type="ChEBI" id="CHEBI:78515"/>
        <dbReference type="ChEBI" id="CHEBI:456215"/>
        <dbReference type="EC" id="6.1.1.22"/>
    </reaction>
</comment>
<evidence type="ECO:0000256" key="5">
    <source>
        <dbReference type="ARBA" id="ARBA00022917"/>
    </source>
</evidence>
<dbReference type="GO" id="GO:0005524">
    <property type="term" value="F:ATP binding"/>
    <property type="evidence" value="ECO:0007669"/>
    <property type="project" value="UniProtKB-UniRule"/>
</dbReference>
<dbReference type="NCBIfam" id="TIGR00457">
    <property type="entry name" value="asnS"/>
    <property type="match status" value="1"/>
</dbReference>
<dbReference type="GO" id="GO:0005737">
    <property type="term" value="C:cytoplasm"/>
    <property type="evidence" value="ECO:0007669"/>
    <property type="project" value="UniProtKB-SubCell"/>
</dbReference>
<dbReference type="CDD" id="cd04323">
    <property type="entry name" value="AsnRS_cyto_like_N"/>
    <property type="match status" value="1"/>
</dbReference>
<evidence type="ECO:0000256" key="2">
    <source>
        <dbReference type="ARBA" id="ARBA00022598"/>
    </source>
</evidence>
<evidence type="ECO:0000256" key="3">
    <source>
        <dbReference type="ARBA" id="ARBA00022741"/>
    </source>
</evidence>
<evidence type="ECO:0000259" key="8">
    <source>
        <dbReference type="PROSITE" id="PS50862"/>
    </source>
</evidence>
<dbReference type="AlphaFoldDB" id="A0A1I1R4K1"/>
<evidence type="ECO:0000256" key="4">
    <source>
        <dbReference type="ARBA" id="ARBA00022840"/>
    </source>
</evidence>
<dbReference type="Pfam" id="PF01336">
    <property type="entry name" value="tRNA_anti-codon"/>
    <property type="match status" value="1"/>
</dbReference>
<keyword evidence="4 7" id="KW-0067">ATP-binding</keyword>
<dbReference type="EMBL" id="FOMN01000001">
    <property type="protein sequence ID" value="SFD29229.1"/>
    <property type="molecule type" value="Genomic_DNA"/>
</dbReference>
<dbReference type="PANTHER" id="PTHR22594">
    <property type="entry name" value="ASPARTYL/LYSYL-TRNA SYNTHETASE"/>
    <property type="match status" value="1"/>
</dbReference>
<dbReference type="SUPFAM" id="SSF55681">
    <property type="entry name" value="Class II aaRS and biotin synthetases"/>
    <property type="match status" value="1"/>
</dbReference>
<dbReference type="InterPro" id="IPR004365">
    <property type="entry name" value="NA-bd_OB_tRNA"/>
</dbReference>
<dbReference type="Gene3D" id="2.40.50.140">
    <property type="entry name" value="Nucleic acid-binding proteins"/>
    <property type="match status" value="1"/>
</dbReference>
<keyword evidence="5 7" id="KW-0648">Protein biosynthesis</keyword>
<dbReference type="InterPro" id="IPR004522">
    <property type="entry name" value="Asn-tRNA-ligase"/>
</dbReference>
<dbReference type="Proteomes" id="UP000199599">
    <property type="component" value="Unassembled WGS sequence"/>
</dbReference>
<dbReference type="GO" id="GO:0006421">
    <property type="term" value="P:asparaginyl-tRNA aminoacylation"/>
    <property type="evidence" value="ECO:0007669"/>
    <property type="project" value="UniProtKB-UniRule"/>
</dbReference>
<evidence type="ECO:0000256" key="1">
    <source>
        <dbReference type="ARBA" id="ARBA00008226"/>
    </source>
</evidence>
<dbReference type="GO" id="GO:0004816">
    <property type="term" value="F:asparagine-tRNA ligase activity"/>
    <property type="evidence" value="ECO:0007669"/>
    <property type="project" value="UniProtKB-UniRule"/>
</dbReference>
<sequence length="439" mass="50843">MESETRFMTKLISIRDCDKHVNEEVKMHVWLTDKRSSGKIAFLQLRDGTAFFQGVIRKDNVSAEVFETAKSLHQEASFYITGTVCEDSRSHFGYEIQISDLEVVTNNEGYPIGNKEHGIDFLLDHRHLWLRSKRPFAIMRIRNIIYKATIDFFEKEGFVKFDAPIFMHSAPEGTTELFHTEYFGGDAYLSQSGQLYGEVGAAAFDKIFTFGPTFRAEASKTRRHLTEFWMMEPEMAWMHQDESLDIQERFLSYVVKAVLEHGQYELELLGRDPQKLEPATQGHYTRLAYDDAVKMLQEAGRDFKWGDDFGAPDEAFISEKFDRPFFIVNYPTVIKPFYMKKNPDNPKEYLCADVLAPEGYGEIMGGSERESDYETLRQQIAEAGLNENDYSWYLDLRKYGSVPHSGFGMGFERVIAWICKLDHVREAIPFPRMINRVQP</sequence>
<dbReference type="PRINTS" id="PR01042">
    <property type="entry name" value="TRNASYNTHASP"/>
</dbReference>
<dbReference type="GO" id="GO:0140096">
    <property type="term" value="F:catalytic activity, acting on a protein"/>
    <property type="evidence" value="ECO:0007669"/>
    <property type="project" value="UniProtKB-ARBA"/>
</dbReference>
<comment type="subcellular location">
    <subcellularLocation>
        <location evidence="7">Cytoplasm</location>
    </subcellularLocation>
</comment>
<dbReference type="Gene3D" id="3.30.930.10">
    <property type="entry name" value="Bira Bifunctional Protein, Domain 2"/>
    <property type="match status" value="1"/>
</dbReference>
<comment type="similarity">
    <text evidence="1 7">Belongs to the class-II aminoacyl-tRNA synthetase family.</text>
</comment>
<evidence type="ECO:0000313" key="10">
    <source>
        <dbReference type="Proteomes" id="UP000199599"/>
    </source>
</evidence>
<accession>A0A1I1R4K1</accession>
<keyword evidence="3 7" id="KW-0547">Nucleotide-binding</keyword>
<feature type="domain" description="Aminoacyl-transfer RNA synthetases class-II family profile" evidence="8">
    <location>
        <begin position="139"/>
        <end position="429"/>
    </location>
</feature>
<dbReference type="InterPro" id="IPR002312">
    <property type="entry name" value="Asp/Asn-tRNA-synth_IIb"/>
</dbReference>
<dbReference type="STRING" id="1505723.SAMN04487792_0141"/>
<comment type="subunit">
    <text evidence="7">Homodimer.</text>
</comment>
<reference evidence="10" key="1">
    <citation type="submission" date="2016-10" db="EMBL/GenBank/DDBJ databases">
        <authorList>
            <person name="Varghese N."/>
            <person name="Submissions S."/>
        </authorList>
    </citation>
    <scope>NUCLEOTIDE SEQUENCE [LARGE SCALE GENOMIC DNA]</scope>
    <source>
        <strain evidence="10">R-53102</strain>
    </source>
</reference>
<dbReference type="GO" id="GO:0003676">
    <property type="term" value="F:nucleic acid binding"/>
    <property type="evidence" value="ECO:0007669"/>
    <property type="project" value="InterPro"/>
</dbReference>
<dbReference type="EC" id="6.1.1.22" evidence="7"/>
<gene>
    <name evidence="7" type="primary">asnS</name>
    <name evidence="9" type="ORF">SAMN04487792_0141</name>
</gene>
<dbReference type="InterPro" id="IPR045864">
    <property type="entry name" value="aa-tRNA-synth_II/BPL/LPL"/>
</dbReference>
<dbReference type="GO" id="GO:0016740">
    <property type="term" value="F:transferase activity"/>
    <property type="evidence" value="ECO:0007669"/>
    <property type="project" value="UniProtKB-ARBA"/>
</dbReference>
<dbReference type="SUPFAM" id="SSF50249">
    <property type="entry name" value="Nucleic acid-binding proteins"/>
    <property type="match status" value="1"/>
</dbReference>
<dbReference type="HAMAP" id="MF_00534">
    <property type="entry name" value="Asn_tRNA_synth"/>
    <property type="match status" value="1"/>
</dbReference>
<dbReference type="PANTHER" id="PTHR22594:SF34">
    <property type="entry name" value="ASPARAGINE--TRNA LIGASE, MITOCHONDRIAL-RELATED"/>
    <property type="match status" value="1"/>
</dbReference>
<evidence type="ECO:0000313" key="9">
    <source>
        <dbReference type="EMBL" id="SFD29229.1"/>
    </source>
</evidence>
<dbReference type="PROSITE" id="PS50862">
    <property type="entry name" value="AA_TRNA_LIGASE_II"/>
    <property type="match status" value="1"/>
</dbReference>
<proteinExistence type="inferred from homology"/>
<dbReference type="NCBIfam" id="NF003037">
    <property type="entry name" value="PRK03932.1"/>
    <property type="match status" value="1"/>
</dbReference>
<protein>
    <recommendedName>
        <fullName evidence="7">Asparagine--tRNA ligase</fullName>
        <ecNumber evidence="7">6.1.1.22</ecNumber>
    </recommendedName>
    <alternativeName>
        <fullName evidence="7">Asparaginyl-tRNA synthetase</fullName>
        <shortName evidence="7">AsnRS</shortName>
    </alternativeName>
</protein>